<dbReference type="PANTHER" id="PTHR22930:SF228">
    <property type="entry name" value="PROTEIN ALP1-LIKE"/>
    <property type="match status" value="1"/>
</dbReference>
<dbReference type="GO" id="GO:0046872">
    <property type="term" value="F:metal ion binding"/>
    <property type="evidence" value="ECO:0007669"/>
    <property type="project" value="UniProtKB-KW"/>
</dbReference>
<comment type="similarity">
    <text evidence="3">Belongs to the HARBI1 family.</text>
</comment>
<evidence type="ECO:0000259" key="9">
    <source>
        <dbReference type="Pfam" id="PF13359"/>
    </source>
</evidence>
<evidence type="ECO:0000256" key="4">
    <source>
        <dbReference type="ARBA" id="ARBA00022722"/>
    </source>
</evidence>
<dbReference type="EMBL" id="JACAZH010000003">
    <property type="protein sequence ID" value="KAF7373862.1"/>
    <property type="molecule type" value="Genomic_DNA"/>
</dbReference>
<keyword evidence="5" id="KW-0479">Metal-binding</keyword>
<keyword evidence="8" id="KW-1133">Transmembrane helix</keyword>
<evidence type="ECO:0000256" key="5">
    <source>
        <dbReference type="ARBA" id="ARBA00022723"/>
    </source>
</evidence>
<keyword evidence="12" id="KW-1185">Reference proteome</keyword>
<feature type="transmembrane region" description="Helical" evidence="8">
    <location>
        <begin position="12"/>
        <end position="32"/>
    </location>
</feature>
<reference evidence="11" key="1">
    <citation type="submission" date="2020-05" db="EMBL/GenBank/DDBJ databases">
        <title>Mycena genomes resolve the evolution of fungal bioluminescence.</title>
        <authorList>
            <person name="Tsai I.J."/>
        </authorList>
    </citation>
    <scope>NUCLEOTIDE SEQUENCE</scope>
    <source>
        <strain evidence="11">160909Yilan</strain>
    </source>
</reference>
<keyword evidence="8" id="KW-0812">Transmembrane</keyword>
<keyword evidence="4" id="KW-0540">Nuclease</keyword>
<sequence>MPPPTLRSLQLQLVLAAGYFWHMIHIAVLLYASPLYWKQAYHTSALSGQAWVQELIVGHPDRIKCELGMRLHVFIALLAQLRGISGLTDSRHVTLEEQVAIFLYTCVTGLSIRHVGERFQRSNETISKYFRRVLIAISSAPFYSRYVRLPSANDPIPESIHSSPKFFPFFQDAIGSMDGTHINCAPSAADRQASRNRKGGVSMNCLACCTQDMLFSYVLSGWEGSAADATLFLDARVHDLTVPNGKYYLADAGFGSCDAALVPYRGERYHLAETGRAGVRPANPRELFNLRHAQLRNVVERIFGVVKGRWAILTRPPEYDMDIQARVLPALAALHNFILRHDSEEWEDILDMEVEDPAPGARGEETDFGALAGGATTLQEKARSEARRDAIAADMWRSYQAYLCELDGQLPIPRTQRQ</sequence>
<evidence type="ECO:0000256" key="8">
    <source>
        <dbReference type="SAM" id="Phobius"/>
    </source>
</evidence>
<evidence type="ECO:0000259" key="10">
    <source>
        <dbReference type="Pfam" id="PF26138"/>
    </source>
</evidence>
<keyword evidence="7" id="KW-0539">Nucleus</keyword>
<dbReference type="OrthoDB" id="2430314at2759"/>
<evidence type="ECO:0000256" key="7">
    <source>
        <dbReference type="ARBA" id="ARBA00023242"/>
    </source>
</evidence>
<gene>
    <name evidence="11" type="ORF">MSAN_00598200</name>
</gene>
<dbReference type="PANTHER" id="PTHR22930">
    <property type="match status" value="1"/>
</dbReference>
<accession>A0A8H6ZAA8</accession>
<evidence type="ECO:0000313" key="11">
    <source>
        <dbReference type="EMBL" id="KAF7373862.1"/>
    </source>
</evidence>
<dbReference type="GO" id="GO:0016787">
    <property type="term" value="F:hydrolase activity"/>
    <property type="evidence" value="ECO:0007669"/>
    <property type="project" value="UniProtKB-KW"/>
</dbReference>
<evidence type="ECO:0000256" key="1">
    <source>
        <dbReference type="ARBA" id="ARBA00001968"/>
    </source>
</evidence>
<dbReference type="GO" id="GO:0005634">
    <property type="term" value="C:nucleus"/>
    <property type="evidence" value="ECO:0007669"/>
    <property type="project" value="UniProtKB-SubCell"/>
</dbReference>
<evidence type="ECO:0000256" key="2">
    <source>
        <dbReference type="ARBA" id="ARBA00004123"/>
    </source>
</evidence>
<dbReference type="InterPro" id="IPR045249">
    <property type="entry name" value="HARBI1-like"/>
</dbReference>
<proteinExistence type="inferred from homology"/>
<dbReference type="InterPro" id="IPR027806">
    <property type="entry name" value="HARBI1_dom"/>
</dbReference>
<dbReference type="AlphaFoldDB" id="A0A8H6ZAA8"/>
<dbReference type="Pfam" id="PF26138">
    <property type="entry name" value="DUF8040"/>
    <property type="match status" value="1"/>
</dbReference>
<evidence type="ECO:0000256" key="3">
    <source>
        <dbReference type="ARBA" id="ARBA00006958"/>
    </source>
</evidence>
<evidence type="ECO:0000256" key="6">
    <source>
        <dbReference type="ARBA" id="ARBA00022801"/>
    </source>
</evidence>
<organism evidence="11 12">
    <name type="scientific">Mycena sanguinolenta</name>
    <dbReference type="NCBI Taxonomy" id="230812"/>
    <lineage>
        <taxon>Eukaryota</taxon>
        <taxon>Fungi</taxon>
        <taxon>Dikarya</taxon>
        <taxon>Basidiomycota</taxon>
        <taxon>Agaricomycotina</taxon>
        <taxon>Agaricomycetes</taxon>
        <taxon>Agaricomycetidae</taxon>
        <taxon>Agaricales</taxon>
        <taxon>Marasmiineae</taxon>
        <taxon>Mycenaceae</taxon>
        <taxon>Mycena</taxon>
    </lineage>
</organism>
<dbReference type="Proteomes" id="UP000623467">
    <property type="component" value="Unassembled WGS sequence"/>
</dbReference>
<feature type="domain" description="DUF8040" evidence="10">
    <location>
        <begin position="43"/>
        <end position="138"/>
    </location>
</feature>
<dbReference type="GO" id="GO:0004518">
    <property type="term" value="F:nuclease activity"/>
    <property type="evidence" value="ECO:0007669"/>
    <property type="project" value="UniProtKB-KW"/>
</dbReference>
<dbReference type="InterPro" id="IPR058353">
    <property type="entry name" value="DUF8040"/>
</dbReference>
<keyword evidence="6" id="KW-0378">Hydrolase</keyword>
<name>A0A8H6ZAA8_9AGAR</name>
<feature type="domain" description="DDE Tnp4" evidence="9">
    <location>
        <begin position="177"/>
        <end position="336"/>
    </location>
</feature>
<protein>
    <submittedName>
        <fullName evidence="11">Putative nuclease HARBI1-like protein</fullName>
    </submittedName>
</protein>
<comment type="cofactor">
    <cofactor evidence="1">
        <name>a divalent metal cation</name>
        <dbReference type="ChEBI" id="CHEBI:60240"/>
    </cofactor>
</comment>
<comment type="caution">
    <text evidence="11">The sequence shown here is derived from an EMBL/GenBank/DDBJ whole genome shotgun (WGS) entry which is preliminary data.</text>
</comment>
<evidence type="ECO:0000313" key="12">
    <source>
        <dbReference type="Proteomes" id="UP000623467"/>
    </source>
</evidence>
<comment type="subcellular location">
    <subcellularLocation>
        <location evidence="2">Nucleus</location>
    </subcellularLocation>
</comment>
<dbReference type="Pfam" id="PF13359">
    <property type="entry name" value="DDE_Tnp_4"/>
    <property type="match status" value="1"/>
</dbReference>
<keyword evidence="8" id="KW-0472">Membrane</keyword>